<dbReference type="Proteomes" id="UP000561011">
    <property type="component" value="Unassembled WGS sequence"/>
</dbReference>
<comment type="caution">
    <text evidence="1">The sequence shown here is derived from an EMBL/GenBank/DDBJ whole genome shotgun (WGS) entry which is preliminary data.</text>
</comment>
<protein>
    <submittedName>
        <fullName evidence="1">Glycosyltransferase family 1 protein</fullName>
    </submittedName>
</protein>
<proteinExistence type="predicted"/>
<sequence length="383" mass="41939">MTRATLLVLSFSPIVADARVLKQVELFKDRYDVTTCGFGPAPAGVVDHVEVPAGLSATDVDGRLITARWYSRAYWSTSAVAWARRSLRGRRFDVVLANDVEAVPVAVGLAPTYGVHADLHEYAPAQHDENAAWKKRIAPYKAWICRRYVTRAASVTTVADGIAAEYRRVFGVEPGVVTNAAPFHDLQPGAVPAPEEGPLRLVHSGVAQRKRRLDLLVDAVHATPADVTLDLFLMPNDPAHLLELRERAAADPRGRVRFHEPVAYAQLVETLNRYDVGLAVFPFVNFNIRWSLPNKLFDYVQARLGVVVGPSPEMAGRVEQWGVGVVSPDFSVESLTEVLTSLDRETVRGLKESAHARARELSAEIEVAGWERAVDALVEGGAA</sequence>
<name>A0A853ETL4_9MICO</name>
<organism evidence="1 2">
    <name type="scientific">Sanguibacter inulinus</name>
    <dbReference type="NCBI Taxonomy" id="60922"/>
    <lineage>
        <taxon>Bacteria</taxon>
        <taxon>Bacillati</taxon>
        <taxon>Actinomycetota</taxon>
        <taxon>Actinomycetes</taxon>
        <taxon>Micrococcales</taxon>
        <taxon>Sanguibacteraceae</taxon>
        <taxon>Sanguibacter</taxon>
    </lineage>
</organism>
<evidence type="ECO:0000313" key="1">
    <source>
        <dbReference type="EMBL" id="NYS93919.1"/>
    </source>
</evidence>
<accession>A0A853ETL4</accession>
<dbReference type="EMBL" id="JACBYE010000022">
    <property type="protein sequence ID" value="NYS93919.1"/>
    <property type="molecule type" value="Genomic_DNA"/>
</dbReference>
<dbReference type="GO" id="GO:0016740">
    <property type="term" value="F:transferase activity"/>
    <property type="evidence" value="ECO:0007669"/>
    <property type="project" value="UniProtKB-KW"/>
</dbReference>
<gene>
    <name evidence="1" type="ORF">HZZ10_10360</name>
</gene>
<dbReference type="RefSeq" id="WP_179913438.1">
    <property type="nucleotide sequence ID" value="NZ_JACBYE010000022.1"/>
</dbReference>
<keyword evidence="2" id="KW-1185">Reference proteome</keyword>
<dbReference type="Gene3D" id="3.40.50.2000">
    <property type="entry name" value="Glycogen Phosphorylase B"/>
    <property type="match status" value="2"/>
</dbReference>
<dbReference type="AlphaFoldDB" id="A0A853ETL4"/>
<keyword evidence="1" id="KW-0808">Transferase</keyword>
<evidence type="ECO:0000313" key="2">
    <source>
        <dbReference type="Proteomes" id="UP000561011"/>
    </source>
</evidence>
<dbReference type="SUPFAM" id="SSF53756">
    <property type="entry name" value="UDP-Glycosyltransferase/glycogen phosphorylase"/>
    <property type="match status" value="1"/>
</dbReference>
<reference evidence="1 2" key="1">
    <citation type="submission" date="2020-07" db="EMBL/GenBank/DDBJ databases">
        <title>MOT database genomes.</title>
        <authorList>
            <person name="Joseph S."/>
            <person name="Aduse-Opoku J."/>
            <person name="Hashim A."/>
            <person name="Wade W."/>
            <person name="Curtis M."/>
        </authorList>
    </citation>
    <scope>NUCLEOTIDE SEQUENCE [LARGE SCALE GENOMIC DNA]</scope>
    <source>
        <strain evidence="1 2">DSM 100099</strain>
    </source>
</reference>